<organism evidence="2 3">
    <name type="scientific">Tenacibaculum finnmarkense genomovar finnmarkense</name>
    <dbReference type="NCBI Taxonomy" id="1458503"/>
    <lineage>
        <taxon>Bacteria</taxon>
        <taxon>Pseudomonadati</taxon>
        <taxon>Bacteroidota</taxon>
        <taxon>Flavobacteriia</taxon>
        <taxon>Flavobacteriales</taxon>
        <taxon>Flavobacteriaceae</taxon>
        <taxon>Tenacibaculum</taxon>
        <taxon>Tenacibaculum finnmarkense</taxon>
    </lineage>
</organism>
<dbReference type="Pfam" id="PF13340">
    <property type="entry name" value="DUF4096"/>
    <property type="match status" value="1"/>
</dbReference>
<evidence type="ECO:0000313" key="3">
    <source>
        <dbReference type="Proteomes" id="UP000806077"/>
    </source>
</evidence>
<protein>
    <submittedName>
        <fullName evidence="2">Transposase</fullName>
    </submittedName>
</protein>
<keyword evidence="3" id="KW-1185">Reference proteome</keyword>
<name>A0AAP1WF10_9FLAO</name>
<reference evidence="2 3" key="1">
    <citation type="journal article" date="2020" name="Int. J. Syst. Evol. Microbiol.">
        <title>Tenacibaculum piscium sp. nov., isolated from skin ulcers of sea-farmed fish, and description of Tenacibaculum finnmarkense sp. nov. with subdivision into genomovars finnmarkense and ulcerans.</title>
        <authorList>
            <person name="Olsen A.B."/>
            <person name="Spilsberg B."/>
            <person name="Nilsen H.K."/>
            <person name="Lagesen K."/>
            <person name="Gulla S."/>
            <person name="Avendano-Herrera R."/>
            <person name="Irgang R."/>
            <person name="Duchaud E."/>
            <person name="Colquhoun D.J."/>
        </authorList>
    </citation>
    <scope>NUCLEOTIDE SEQUENCE [LARGE SCALE GENOMIC DNA]</scope>
    <source>
        <strain evidence="2 3">TNO037</strain>
    </source>
</reference>
<feature type="non-terminal residue" evidence="2">
    <location>
        <position position="51"/>
    </location>
</feature>
<accession>A0AAP1WF10</accession>
<evidence type="ECO:0000313" key="2">
    <source>
        <dbReference type="EMBL" id="MBE7693819.1"/>
    </source>
</evidence>
<dbReference type="RefSeq" id="WP_193702117.1">
    <property type="nucleotide sequence ID" value="NZ_WXXT01000001.1"/>
</dbReference>
<dbReference type="EMBL" id="WXXV01000001">
    <property type="protein sequence ID" value="MBE7693819.1"/>
    <property type="molecule type" value="Genomic_DNA"/>
</dbReference>
<comment type="caution">
    <text evidence="2">The sequence shown here is derived from an EMBL/GenBank/DDBJ whole genome shotgun (WGS) entry which is preliminary data.</text>
</comment>
<gene>
    <name evidence="2" type="ORF">F7645_00005</name>
</gene>
<dbReference type="Proteomes" id="UP000806077">
    <property type="component" value="Unassembled WGS sequence"/>
</dbReference>
<evidence type="ECO:0000259" key="1">
    <source>
        <dbReference type="Pfam" id="PF13340"/>
    </source>
</evidence>
<dbReference type="InterPro" id="IPR025161">
    <property type="entry name" value="IS402-like_dom"/>
</dbReference>
<proteinExistence type="predicted"/>
<feature type="domain" description="Insertion element IS402-like" evidence="1">
    <location>
        <begin position="6"/>
        <end position="51"/>
    </location>
</feature>
<dbReference type="AlphaFoldDB" id="A0AAP1WF10"/>
<sequence length="51" mass="6189">MYSTNLTETQWQYIKITLNLGNRKRKHSLRSIWNAIHYLVKTGCQWRLLPN</sequence>